<evidence type="ECO:0000259" key="2">
    <source>
        <dbReference type="Pfam" id="PF19647"/>
    </source>
</evidence>
<comment type="caution">
    <text evidence="3">The sequence shown here is derived from an EMBL/GenBank/DDBJ whole genome shotgun (WGS) entry which is preliminary data.</text>
</comment>
<organism evidence="3 4">
    <name type="scientific">Flagellimonas iocasae</name>
    <dbReference type="NCBI Taxonomy" id="2055905"/>
    <lineage>
        <taxon>Bacteria</taxon>
        <taxon>Pseudomonadati</taxon>
        <taxon>Bacteroidota</taxon>
        <taxon>Flavobacteriia</taxon>
        <taxon>Flavobacteriales</taxon>
        <taxon>Flavobacteriaceae</taxon>
        <taxon>Flagellimonas</taxon>
    </lineage>
</organism>
<proteinExistence type="predicted"/>
<feature type="chain" id="PRO_5047187539" evidence="1">
    <location>
        <begin position="21"/>
        <end position="117"/>
    </location>
</feature>
<dbReference type="RefSeq" id="WP_379830161.1">
    <property type="nucleotide sequence ID" value="NZ_JBHUHU010000002.1"/>
</dbReference>
<dbReference type="Pfam" id="PF19647">
    <property type="entry name" value="Septknot"/>
    <property type="match status" value="1"/>
</dbReference>
<dbReference type="InterPro" id="IPR046148">
    <property type="entry name" value="Septknot"/>
</dbReference>
<dbReference type="Proteomes" id="UP001597342">
    <property type="component" value="Unassembled WGS sequence"/>
</dbReference>
<feature type="signal peptide" evidence="1">
    <location>
        <begin position="1"/>
        <end position="20"/>
    </location>
</feature>
<sequence>MIQKLLLPTLLFFLIQSLCAQNVFNSTAEHNADFKVFVVDREYKADLLVFKVDRAYKAKDNVGLWYFTDAEYKADISLFFVDRDYKSDLKIFYVDREYKAGWRNENKKSELNIPTRE</sequence>
<evidence type="ECO:0000313" key="3">
    <source>
        <dbReference type="EMBL" id="MFD2099400.1"/>
    </source>
</evidence>
<accession>A0ABW4XX07</accession>
<gene>
    <name evidence="3" type="ORF">ACFSJE_06415</name>
</gene>
<keyword evidence="4" id="KW-1185">Reference proteome</keyword>
<dbReference type="EMBL" id="JBHUHU010000002">
    <property type="protein sequence ID" value="MFD2099400.1"/>
    <property type="molecule type" value="Genomic_DNA"/>
</dbReference>
<keyword evidence="1" id="KW-0732">Signal</keyword>
<reference evidence="4" key="1">
    <citation type="journal article" date="2019" name="Int. J. Syst. Evol. Microbiol.">
        <title>The Global Catalogue of Microorganisms (GCM) 10K type strain sequencing project: providing services to taxonomists for standard genome sequencing and annotation.</title>
        <authorList>
            <consortium name="The Broad Institute Genomics Platform"/>
            <consortium name="The Broad Institute Genome Sequencing Center for Infectious Disease"/>
            <person name="Wu L."/>
            <person name="Ma J."/>
        </authorList>
    </citation>
    <scope>NUCLEOTIDE SEQUENCE [LARGE SCALE GENOMIC DNA]</scope>
    <source>
        <strain evidence="4">JCM 3389</strain>
    </source>
</reference>
<protein>
    <submittedName>
        <fullName evidence="3">DUF6150 family protein</fullName>
    </submittedName>
</protein>
<name>A0ABW4XX07_9FLAO</name>
<evidence type="ECO:0000256" key="1">
    <source>
        <dbReference type="SAM" id="SignalP"/>
    </source>
</evidence>
<evidence type="ECO:0000313" key="4">
    <source>
        <dbReference type="Proteomes" id="UP001597342"/>
    </source>
</evidence>
<feature type="domain" description="7(1) septoil knot" evidence="2">
    <location>
        <begin position="21"/>
        <end position="103"/>
    </location>
</feature>